<protein>
    <submittedName>
        <fullName evidence="1">Uncharacterized protein</fullName>
    </submittedName>
</protein>
<feature type="non-terminal residue" evidence="1">
    <location>
        <position position="1"/>
    </location>
</feature>
<sequence>GNSTPANSTTTIAGDMLINGGQLGLTNDDDLITLASGIATVAGEISVTTLDIGGTNVTADAGELNILDGVTATTAELNYTDITTLGTSEASKAVTVDSNGDLIIPDSDKYQFGTGSDMEVYHDGSNSYVTNKTGALKVATETSGIAVTIGHTTSEVTVGDNLTATGTITATGGFVGNVTGIATTGTNVVVTDNESTNENNAIAFVADADLDGNTSIGLESDGNLYYNPSTGTVTATAFVGDGSNLTGITASTIGTLTGTNAIAFRDSDLNINSSTDGQLDINADIKLDIAAPNTEMSGDLKIAGNDIEFGNSETISNGTDGDFLFTTGTATGALTLK</sequence>
<dbReference type="EMBL" id="UINC01111190">
    <property type="protein sequence ID" value="SVC79221.1"/>
    <property type="molecule type" value="Genomic_DNA"/>
</dbReference>
<accession>A0A382Q4R1</accession>
<gene>
    <name evidence="1" type="ORF">METZ01_LOCUS332075</name>
</gene>
<reference evidence="1" key="1">
    <citation type="submission" date="2018-05" db="EMBL/GenBank/DDBJ databases">
        <authorList>
            <person name="Lanie J.A."/>
            <person name="Ng W.-L."/>
            <person name="Kazmierczak K.M."/>
            <person name="Andrzejewski T.M."/>
            <person name="Davidsen T.M."/>
            <person name="Wayne K.J."/>
            <person name="Tettelin H."/>
            <person name="Glass J.I."/>
            <person name="Rusch D."/>
            <person name="Podicherti R."/>
            <person name="Tsui H.-C.T."/>
            <person name="Winkler M.E."/>
        </authorList>
    </citation>
    <scope>NUCLEOTIDE SEQUENCE</scope>
</reference>
<proteinExistence type="predicted"/>
<evidence type="ECO:0000313" key="1">
    <source>
        <dbReference type="EMBL" id="SVC79221.1"/>
    </source>
</evidence>
<organism evidence="1">
    <name type="scientific">marine metagenome</name>
    <dbReference type="NCBI Taxonomy" id="408172"/>
    <lineage>
        <taxon>unclassified sequences</taxon>
        <taxon>metagenomes</taxon>
        <taxon>ecological metagenomes</taxon>
    </lineage>
</organism>
<dbReference type="AlphaFoldDB" id="A0A382Q4R1"/>
<name>A0A382Q4R1_9ZZZZ</name>
<feature type="non-terminal residue" evidence="1">
    <location>
        <position position="337"/>
    </location>
</feature>